<name>A0AAN9CKI8_9TELE</name>
<sequence length="200" mass="22589">MFRWLNLLLLFSFIKYSETTIVGNISIHVTGQKGENATLPCDIEARDIFHVILTRLSKNIPVCETEDCSGRVFTKGSCDVFIKDLSFSDAGKYILRVRYTNTPKPQIREYHLQIHAGTSVKKGEDLELDVLLINADKVERSSSSGWTELWTRGHGVSSDRLTDRDGNLTINEFTVNDTGTYRVLDSEGEILITVTVWNTL</sequence>
<feature type="domain" description="Immunoglobulin" evidence="2">
    <location>
        <begin position="26"/>
        <end position="115"/>
    </location>
</feature>
<keyword evidence="1" id="KW-0732">Signal</keyword>
<evidence type="ECO:0000313" key="4">
    <source>
        <dbReference type="Proteomes" id="UP001364617"/>
    </source>
</evidence>
<dbReference type="InterPro" id="IPR013783">
    <property type="entry name" value="Ig-like_fold"/>
</dbReference>
<reference evidence="3 4" key="1">
    <citation type="submission" date="2024-02" db="EMBL/GenBank/DDBJ databases">
        <title>Chromosome-level genome assembly of the Eurasian Minnow (Phoxinus phoxinus).</title>
        <authorList>
            <person name="Oriowo T.O."/>
            <person name="Martin S."/>
            <person name="Stange M."/>
            <person name="Chrysostomakis Y."/>
            <person name="Brown T."/>
            <person name="Winkler S."/>
            <person name="Kukowka S."/>
            <person name="Myers E.W."/>
            <person name="Bohne A."/>
        </authorList>
    </citation>
    <scope>NUCLEOTIDE SEQUENCE [LARGE SCALE GENOMIC DNA]</scope>
    <source>
        <strain evidence="3">ZFMK-TIS-60720</strain>
        <tissue evidence="3">Whole Organism</tissue>
    </source>
</reference>
<evidence type="ECO:0000313" key="3">
    <source>
        <dbReference type="EMBL" id="KAK7139591.1"/>
    </source>
</evidence>
<feature type="chain" id="PRO_5042935713" description="Immunoglobulin domain-containing protein" evidence="1">
    <location>
        <begin position="20"/>
        <end position="200"/>
    </location>
</feature>
<organism evidence="3 4">
    <name type="scientific">Phoxinus phoxinus</name>
    <name type="common">Eurasian minnow</name>
    <dbReference type="NCBI Taxonomy" id="58324"/>
    <lineage>
        <taxon>Eukaryota</taxon>
        <taxon>Metazoa</taxon>
        <taxon>Chordata</taxon>
        <taxon>Craniata</taxon>
        <taxon>Vertebrata</taxon>
        <taxon>Euteleostomi</taxon>
        <taxon>Actinopterygii</taxon>
        <taxon>Neopterygii</taxon>
        <taxon>Teleostei</taxon>
        <taxon>Ostariophysi</taxon>
        <taxon>Cypriniformes</taxon>
        <taxon>Leuciscidae</taxon>
        <taxon>Phoxininae</taxon>
        <taxon>Phoxinus</taxon>
    </lineage>
</organism>
<accession>A0AAN9CKI8</accession>
<dbReference type="Gene3D" id="2.60.40.10">
    <property type="entry name" value="Immunoglobulins"/>
    <property type="match status" value="1"/>
</dbReference>
<proteinExistence type="predicted"/>
<protein>
    <recommendedName>
        <fullName evidence="2">Immunoglobulin domain-containing protein</fullName>
    </recommendedName>
</protein>
<gene>
    <name evidence="3" type="ORF">R3I93_016660</name>
</gene>
<evidence type="ECO:0000256" key="1">
    <source>
        <dbReference type="SAM" id="SignalP"/>
    </source>
</evidence>
<feature type="domain" description="Immunoglobulin" evidence="2">
    <location>
        <begin position="116"/>
        <end position="195"/>
    </location>
</feature>
<dbReference type="EMBL" id="JAYKXH010000017">
    <property type="protein sequence ID" value="KAK7139591.1"/>
    <property type="molecule type" value="Genomic_DNA"/>
</dbReference>
<keyword evidence="4" id="KW-1185">Reference proteome</keyword>
<dbReference type="Proteomes" id="UP001364617">
    <property type="component" value="Unassembled WGS sequence"/>
</dbReference>
<dbReference type="InterPro" id="IPR036179">
    <property type="entry name" value="Ig-like_dom_sf"/>
</dbReference>
<comment type="caution">
    <text evidence="3">The sequence shown here is derived from an EMBL/GenBank/DDBJ whole genome shotgun (WGS) entry which is preliminary data.</text>
</comment>
<dbReference type="SMART" id="SM00409">
    <property type="entry name" value="IG"/>
    <property type="match status" value="2"/>
</dbReference>
<feature type="signal peptide" evidence="1">
    <location>
        <begin position="1"/>
        <end position="19"/>
    </location>
</feature>
<dbReference type="SUPFAM" id="SSF48726">
    <property type="entry name" value="Immunoglobulin"/>
    <property type="match status" value="1"/>
</dbReference>
<evidence type="ECO:0000259" key="2">
    <source>
        <dbReference type="SMART" id="SM00409"/>
    </source>
</evidence>
<dbReference type="InterPro" id="IPR003599">
    <property type="entry name" value="Ig_sub"/>
</dbReference>
<dbReference type="AlphaFoldDB" id="A0AAN9CKI8"/>